<dbReference type="OrthoDB" id="2985405at2759"/>
<dbReference type="EMBL" id="FUEG01000023">
    <property type="protein sequence ID" value="SJL14266.1"/>
    <property type="molecule type" value="Genomic_DNA"/>
</dbReference>
<feature type="compositionally biased region" description="Basic and acidic residues" evidence="1">
    <location>
        <begin position="961"/>
        <end position="970"/>
    </location>
</feature>
<keyword evidence="3" id="KW-1185">Reference proteome</keyword>
<feature type="region of interest" description="Disordered" evidence="1">
    <location>
        <begin position="177"/>
        <end position="211"/>
    </location>
</feature>
<feature type="compositionally biased region" description="Pro residues" evidence="1">
    <location>
        <begin position="1342"/>
        <end position="1351"/>
    </location>
</feature>
<sequence>MSSEIPRRLQCISPCQCQEFFSNVTQLHGPSHLQHLVCDACQHPWYSHLAPEVPATDPLYAHRRTGLPAQKCQGFYPLVILSSQWNPRTICVCNGEWMSHGSYHANAPSAPVQSNTMVSQPAVGPITATAAPAPPSQAQAAFASRISGLPPPVAAIRSLASIEPEEANRLRMEAAQRTLPHNQPSASNSQGKGKGSRAKGKGKATGANPTPNRLDCDIMICPNVGDPAHAPDDGFGYQQLTLRVDHATTAFDKVFIPNFLSIHATFQPGDLLLTQVYNELRQATRLGNYTVPGLDEFHANREEIDYAGEFPWVFLSCKRDGSHYRFSPDPDLGPGPEGFNAASIVRMGRSFVPLRRNRGDRFFLVVAPRFGNILEDHACFAYRILFEAGPGFYRRLAIRGNNAAPAWPSTVSCLDSCPKHAEEPHAAEEVVDDVAPDGIMRMTPSPDSMGWSPPPVEIALRTQRPRLDDRPPDYGPDYRRIIEDWQRRTYKEVTHRSSYEGFKVSGSSVASVAKVVWDWLLYTVDNPPGSFPRNVYTDVSVFTLADDDFDMVSLFQQFSWNRQFRVGEDIGPGPERNSWQGVLGQMVTDSRYWRQRGDGTYTFVLSGSRSADDERRRYMTASGRLIALSLLHLGQGFVNSPWVVLALIGGLDTFAALDLSDIQAFSESDAATVSAWYAVKASTRLDDSIPQYEHLRALFADALSADISEFAQPRSLLVHHGLTARLNARMLLDDDVFWEHPDLIALRKGFNWWLSCDPTDGITYLEVMKKFATIPLLQRLYAPFVDINDVIQKLRFDGNLKEGEELPSEVYQRSVVLLFRKRLEGYLRGTGHPASTCGELVPADVFEREKEDPLVRGRLLLDATWALPRPPVQPHWTITFMYKFKNTDEAVGTSLNLHTCTGEADVVFTPELVRLLARPGNPDDHPSYGFFHELGGNAAAKSFLPRVQKLSPSALRRTALKRAEGDRESDQDPSQIYPDPLSSVPIPPMPPGNKKCPANTTVGPSSPKTKKKSKSAGLPLSPPPPTRRSTRIVRPTPAPDARRSYADALRREVPGNTEAAGVGSASVVDASIVDEPKAPPIVAPHQFRDWEVTEETSTDDLCMIVLASLDASHGDPSRSPSPMMVEPDPPADPPERVDSVDDDDLPLFFTGSSRSPSPAKVEPDEPLEDAFLYIGLYIRHNKRMVMGDVFRPSQKRPRYGDILQRVLAPGGVLQPLMEYAWTTHLDVQYHVGTSYKIVGPFQNFMEGLTWMPLGPVKPPAEGLLTQLQPLPTPASVYKEWGPDTPPITYVIYVYPELLSLSLLNLPVTQAGVVDSIVLVGREGEGDAMPAPDVAPEEAQTPAPTPSSDPPVPDAWLQGLLQQQIGSVKDQYNLRIESKGYGTAYTALLQDGLLVQAENTMFAAGRLAGTFEYDGKKRGVSVSDVQVALLGAQSTWKNHRSLIRKARRAHQVLRLVHARAPASVNVEDAGWLELLNIFFTPNPLAPSSTYADSSSAEFRAVTLRLAQLEKKSGEILDKYNPGGGK</sequence>
<dbReference type="Proteomes" id="UP000219338">
    <property type="component" value="Unassembled WGS sequence"/>
</dbReference>
<organism evidence="2 3">
    <name type="scientific">Armillaria ostoyae</name>
    <name type="common">Armillaria root rot fungus</name>
    <dbReference type="NCBI Taxonomy" id="47428"/>
    <lineage>
        <taxon>Eukaryota</taxon>
        <taxon>Fungi</taxon>
        <taxon>Dikarya</taxon>
        <taxon>Basidiomycota</taxon>
        <taxon>Agaricomycotina</taxon>
        <taxon>Agaricomycetes</taxon>
        <taxon>Agaricomycetidae</taxon>
        <taxon>Agaricales</taxon>
        <taxon>Marasmiineae</taxon>
        <taxon>Physalacriaceae</taxon>
        <taxon>Armillaria</taxon>
    </lineage>
</organism>
<evidence type="ECO:0000313" key="3">
    <source>
        <dbReference type="Proteomes" id="UP000219338"/>
    </source>
</evidence>
<name>A0A284RZY7_ARMOS</name>
<protein>
    <submittedName>
        <fullName evidence="2">Uncharacterized protein</fullName>
    </submittedName>
</protein>
<dbReference type="OMA" id="AWTTHLD"/>
<evidence type="ECO:0000313" key="2">
    <source>
        <dbReference type="EMBL" id="SJL14266.1"/>
    </source>
</evidence>
<feature type="region of interest" description="Disordered" evidence="1">
    <location>
        <begin position="1112"/>
        <end position="1141"/>
    </location>
</feature>
<reference evidence="3" key="1">
    <citation type="journal article" date="2017" name="Nat. Ecol. Evol.">
        <title>Genome expansion and lineage-specific genetic innovations in the forest pathogenic fungi Armillaria.</title>
        <authorList>
            <person name="Sipos G."/>
            <person name="Prasanna A.N."/>
            <person name="Walter M.C."/>
            <person name="O'Connor E."/>
            <person name="Balint B."/>
            <person name="Krizsan K."/>
            <person name="Kiss B."/>
            <person name="Hess J."/>
            <person name="Varga T."/>
            <person name="Slot J."/>
            <person name="Riley R."/>
            <person name="Boka B."/>
            <person name="Rigling D."/>
            <person name="Barry K."/>
            <person name="Lee J."/>
            <person name="Mihaltcheva S."/>
            <person name="LaButti K."/>
            <person name="Lipzen A."/>
            <person name="Waldron R."/>
            <person name="Moloney N.M."/>
            <person name="Sperisen C."/>
            <person name="Kredics L."/>
            <person name="Vagvoelgyi C."/>
            <person name="Patrignani A."/>
            <person name="Fitzpatrick D."/>
            <person name="Nagy I."/>
            <person name="Doyle S."/>
            <person name="Anderson J.B."/>
            <person name="Grigoriev I.V."/>
            <person name="Gueldener U."/>
            <person name="Muensterkoetter M."/>
            <person name="Nagy L.G."/>
        </authorList>
    </citation>
    <scope>NUCLEOTIDE SEQUENCE [LARGE SCALE GENOMIC DNA]</scope>
    <source>
        <strain evidence="3">C18/9</strain>
    </source>
</reference>
<gene>
    <name evidence="2" type="ORF">ARMOST_17722</name>
</gene>
<accession>A0A284RZY7</accession>
<proteinExistence type="predicted"/>
<feature type="compositionally biased region" description="Polar residues" evidence="1">
    <location>
        <begin position="179"/>
        <end position="190"/>
    </location>
</feature>
<feature type="region of interest" description="Disordered" evidence="1">
    <location>
        <begin position="959"/>
        <end position="1044"/>
    </location>
</feature>
<evidence type="ECO:0000256" key="1">
    <source>
        <dbReference type="SAM" id="MobiDB-lite"/>
    </source>
</evidence>
<feature type="region of interest" description="Disordered" evidence="1">
    <location>
        <begin position="1324"/>
        <end position="1351"/>
    </location>
</feature>